<gene>
    <name evidence="9" type="ORF">BWQ96_08799</name>
</gene>
<organism evidence="9 10">
    <name type="scientific">Gracilariopsis chorda</name>
    <dbReference type="NCBI Taxonomy" id="448386"/>
    <lineage>
        <taxon>Eukaryota</taxon>
        <taxon>Rhodophyta</taxon>
        <taxon>Florideophyceae</taxon>
        <taxon>Rhodymeniophycidae</taxon>
        <taxon>Gracilariales</taxon>
        <taxon>Gracilariaceae</taxon>
        <taxon>Gracilariopsis</taxon>
    </lineage>
</organism>
<evidence type="ECO:0000313" key="10">
    <source>
        <dbReference type="Proteomes" id="UP000247409"/>
    </source>
</evidence>
<dbReference type="Pfam" id="PF00254">
    <property type="entry name" value="FKBP_C"/>
    <property type="match status" value="1"/>
</dbReference>
<dbReference type="InterPro" id="IPR001179">
    <property type="entry name" value="PPIase_FKBP_dom"/>
</dbReference>
<dbReference type="AlphaFoldDB" id="A0A2V3IHF5"/>
<dbReference type="GO" id="GO:0003755">
    <property type="term" value="F:peptidyl-prolyl cis-trans isomerase activity"/>
    <property type="evidence" value="ECO:0007669"/>
    <property type="project" value="UniProtKB-KW"/>
</dbReference>
<dbReference type="InterPro" id="IPR046357">
    <property type="entry name" value="PPIase_dom_sf"/>
</dbReference>
<evidence type="ECO:0000256" key="3">
    <source>
        <dbReference type="ARBA" id="ARBA00023110"/>
    </source>
</evidence>
<evidence type="ECO:0000256" key="4">
    <source>
        <dbReference type="ARBA" id="ARBA00023235"/>
    </source>
</evidence>
<feature type="region of interest" description="Disordered" evidence="6">
    <location>
        <begin position="1"/>
        <end position="74"/>
    </location>
</feature>
<proteinExistence type="predicted"/>
<dbReference type="OrthoDB" id="1902587at2759"/>
<keyword evidence="4 5" id="KW-0413">Isomerase</keyword>
<feature type="transmembrane region" description="Helical" evidence="7">
    <location>
        <begin position="317"/>
        <end position="344"/>
    </location>
</feature>
<evidence type="ECO:0000313" key="9">
    <source>
        <dbReference type="EMBL" id="PXF41492.1"/>
    </source>
</evidence>
<accession>A0A2V3IHF5</accession>
<comment type="caution">
    <text evidence="9">The sequence shown here is derived from an EMBL/GenBank/DDBJ whole genome shotgun (WGS) entry which is preliminary data.</text>
</comment>
<keyword evidence="10" id="KW-1185">Reference proteome</keyword>
<dbReference type="FunFam" id="3.10.50.40:FF:000006">
    <property type="entry name" value="Peptidyl-prolyl cis-trans isomerase"/>
    <property type="match status" value="1"/>
</dbReference>
<dbReference type="PANTHER" id="PTHR10516:SF443">
    <property type="entry name" value="FK506-BINDING PROTEIN 59-RELATED"/>
    <property type="match status" value="1"/>
</dbReference>
<keyword evidence="7" id="KW-1133">Transmembrane helix</keyword>
<dbReference type="Proteomes" id="UP000247409">
    <property type="component" value="Unassembled WGS sequence"/>
</dbReference>
<feature type="domain" description="PPIase FKBP-type" evidence="8">
    <location>
        <begin position="160"/>
        <end position="247"/>
    </location>
</feature>
<keyword evidence="7" id="KW-0472">Membrane</keyword>
<dbReference type="PROSITE" id="PS50059">
    <property type="entry name" value="FKBP_PPIASE"/>
    <property type="match status" value="1"/>
</dbReference>
<feature type="compositionally biased region" description="Basic and acidic residues" evidence="6">
    <location>
        <begin position="38"/>
        <end position="63"/>
    </location>
</feature>
<name>A0A2V3IHF5_9FLOR</name>
<dbReference type="PANTHER" id="PTHR10516">
    <property type="entry name" value="PEPTIDYL-PROLYL CIS-TRANS ISOMERASE"/>
    <property type="match status" value="1"/>
</dbReference>
<sequence length="354" mass="38816">MAAGPSAPSRQRKTLGNKKQAQAAEETKQESTQPDPAGKQEDSKTPISEKRVTRALGQRRERSAPPQIGKKTRADFIAEGIVDDVDDDLGGQLAPADIRFGIADVNDPFKLDEAEIAKQREEEESEKARRSVGQFVDVTGDGAVTKCVLQTGEGEIVPAGATVKVQYKGTLEDGSVFDDSSSRGGFEFVLGKGTVIKGWEAGVASMRKGEKAQFTIAPNYAYGRRGMPPVIPSNATLTFEIELESFSGGVGEVIKKVSDFNVDIARTPEDIAREYEEKLETQEERKKKRSLLDRFYIISPFASQTGEKPPWWIDPNITFFIVAAFVGIGFYFVWVSGAIHVGYVDQPIDVNIFK</sequence>
<evidence type="ECO:0000256" key="7">
    <source>
        <dbReference type="SAM" id="Phobius"/>
    </source>
</evidence>
<dbReference type="EMBL" id="NBIV01000214">
    <property type="protein sequence ID" value="PXF41492.1"/>
    <property type="molecule type" value="Genomic_DNA"/>
</dbReference>
<protein>
    <recommendedName>
        <fullName evidence="2 5">peptidylprolyl isomerase</fullName>
        <ecNumber evidence="2 5">5.2.1.8</ecNumber>
    </recommendedName>
</protein>
<dbReference type="Gene3D" id="3.10.50.40">
    <property type="match status" value="1"/>
</dbReference>
<keyword evidence="3 5" id="KW-0697">Rotamase</keyword>
<evidence type="ECO:0000256" key="6">
    <source>
        <dbReference type="SAM" id="MobiDB-lite"/>
    </source>
</evidence>
<reference evidence="9 10" key="1">
    <citation type="journal article" date="2018" name="Mol. Biol. Evol.">
        <title>Analysis of the draft genome of the red seaweed Gracilariopsis chorda provides insights into genome size evolution in Rhodophyta.</title>
        <authorList>
            <person name="Lee J."/>
            <person name="Yang E.C."/>
            <person name="Graf L."/>
            <person name="Yang J.H."/>
            <person name="Qiu H."/>
            <person name="Zel Zion U."/>
            <person name="Chan C.X."/>
            <person name="Stephens T.G."/>
            <person name="Weber A.P.M."/>
            <person name="Boo G.H."/>
            <person name="Boo S.M."/>
            <person name="Kim K.M."/>
            <person name="Shin Y."/>
            <person name="Jung M."/>
            <person name="Lee S.J."/>
            <person name="Yim H.S."/>
            <person name="Lee J.H."/>
            <person name="Bhattacharya D."/>
            <person name="Yoon H.S."/>
        </authorList>
    </citation>
    <scope>NUCLEOTIDE SEQUENCE [LARGE SCALE GENOMIC DNA]</scope>
    <source>
        <strain evidence="9 10">SKKU-2015</strain>
        <tissue evidence="9">Whole body</tissue>
    </source>
</reference>
<evidence type="ECO:0000256" key="2">
    <source>
        <dbReference type="ARBA" id="ARBA00013194"/>
    </source>
</evidence>
<dbReference type="EC" id="5.2.1.8" evidence="2 5"/>
<evidence type="ECO:0000259" key="8">
    <source>
        <dbReference type="PROSITE" id="PS50059"/>
    </source>
</evidence>
<comment type="catalytic activity">
    <reaction evidence="1 5">
        <text>[protein]-peptidylproline (omega=180) = [protein]-peptidylproline (omega=0)</text>
        <dbReference type="Rhea" id="RHEA:16237"/>
        <dbReference type="Rhea" id="RHEA-COMP:10747"/>
        <dbReference type="Rhea" id="RHEA-COMP:10748"/>
        <dbReference type="ChEBI" id="CHEBI:83833"/>
        <dbReference type="ChEBI" id="CHEBI:83834"/>
        <dbReference type="EC" id="5.2.1.8"/>
    </reaction>
</comment>
<evidence type="ECO:0000256" key="1">
    <source>
        <dbReference type="ARBA" id="ARBA00000971"/>
    </source>
</evidence>
<keyword evidence="7" id="KW-0812">Transmembrane</keyword>
<dbReference type="SUPFAM" id="SSF54534">
    <property type="entry name" value="FKBP-like"/>
    <property type="match status" value="1"/>
</dbReference>
<dbReference type="STRING" id="448386.A0A2V3IHF5"/>
<dbReference type="InterPro" id="IPR050689">
    <property type="entry name" value="FKBP-type_PPIase"/>
</dbReference>
<evidence type="ECO:0000256" key="5">
    <source>
        <dbReference type="PROSITE-ProRule" id="PRU00277"/>
    </source>
</evidence>